<accession>A0A3N9UBC9</accession>
<proteinExistence type="predicted"/>
<protein>
    <submittedName>
        <fullName evidence="1">Uncharacterized protein</fullName>
    </submittedName>
</protein>
<dbReference type="AlphaFoldDB" id="A0A3N9UBC9"/>
<gene>
    <name evidence="1" type="ORF">EBB45_15295</name>
</gene>
<dbReference type="Proteomes" id="UP000274033">
    <property type="component" value="Unassembled WGS sequence"/>
</dbReference>
<name>A0A3N9UBC9_9BACI</name>
<dbReference type="RefSeq" id="WP_124766211.1">
    <property type="nucleotide sequence ID" value="NZ_JAFBDY010000036.1"/>
</dbReference>
<dbReference type="EMBL" id="RRCT01000016">
    <property type="protein sequence ID" value="RQW73770.1"/>
    <property type="molecule type" value="Genomic_DNA"/>
</dbReference>
<evidence type="ECO:0000313" key="2">
    <source>
        <dbReference type="Proteomes" id="UP000274033"/>
    </source>
</evidence>
<organism evidence="1 2">
    <name type="scientific">Lysinibacillus composti</name>
    <dbReference type="NCBI Taxonomy" id="720633"/>
    <lineage>
        <taxon>Bacteria</taxon>
        <taxon>Bacillati</taxon>
        <taxon>Bacillota</taxon>
        <taxon>Bacilli</taxon>
        <taxon>Bacillales</taxon>
        <taxon>Bacillaceae</taxon>
        <taxon>Lysinibacillus</taxon>
    </lineage>
</organism>
<keyword evidence="2" id="KW-1185">Reference proteome</keyword>
<dbReference type="OrthoDB" id="2449513at2"/>
<evidence type="ECO:0000313" key="1">
    <source>
        <dbReference type="EMBL" id="RQW73770.1"/>
    </source>
</evidence>
<reference evidence="1 2" key="1">
    <citation type="journal article" date="2013" name="J. Microbiol.">
        <title>Lysinibacillus chungkukjangi sp. nov., isolated from Chungkukjang, Korean fermented soybean food.</title>
        <authorList>
            <person name="Kim S.J."/>
            <person name="Jang Y.H."/>
            <person name="Hamada M."/>
            <person name="Ahn J.H."/>
            <person name="Weon H.Y."/>
            <person name="Suzuki K."/>
            <person name="Whang K.S."/>
            <person name="Kwon S.W."/>
        </authorList>
    </citation>
    <scope>NUCLEOTIDE SEQUENCE [LARGE SCALE GENOMIC DNA]</scope>
    <source>
        <strain evidence="1 2">MCCC 1A12701</strain>
    </source>
</reference>
<comment type="caution">
    <text evidence="1">The sequence shown here is derived from an EMBL/GenBank/DDBJ whole genome shotgun (WGS) entry which is preliminary data.</text>
</comment>
<sequence>MIRKTLITLILALIVTFFFYPQKNSIISVFKMSDEPVVISKGHYGQSLIVEISFSHDGLKEWLQSLKQPYPLLMLDANWIDRSPEMVELIKQKNITVGLLGGQGKQDYTFKSFKKDLSIYEKHFESKPLWFMTSDYEYPGELQKGVFNEEINLLSPTFILSKDDAFPNTKGAIISLKLNEKSHLKFDELNELLKKQKFISIEENIFGYSIKSKKLP</sequence>